<evidence type="ECO:0000313" key="1">
    <source>
        <dbReference type="EMBL" id="KAJ8892740.1"/>
    </source>
</evidence>
<keyword evidence="2" id="KW-1185">Reference proteome</keyword>
<gene>
    <name evidence="1" type="ORF">PR048_005321</name>
</gene>
<protein>
    <submittedName>
        <fullName evidence="1">Uncharacterized protein</fullName>
    </submittedName>
</protein>
<organism evidence="1 2">
    <name type="scientific">Dryococelus australis</name>
    <dbReference type="NCBI Taxonomy" id="614101"/>
    <lineage>
        <taxon>Eukaryota</taxon>
        <taxon>Metazoa</taxon>
        <taxon>Ecdysozoa</taxon>
        <taxon>Arthropoda</taxon>
        <taxon>Hexapoda</taxon>
        <taxon>Insecta</taxon>
        <taxon>Pterygota</taxon>
        <taxon>Neoptera</taxon>
        <taxon>Polyneoptera</taxon>
        <taxon>Phasmatodea</taxon>
        <taxon>Verophasmatodea</taxon>
        <taxon>Anareolatae</taxon>
        <taxon>Phasmatidae</taxon>
        <taxon>Eurycanthinae</taxon>
        <taxon>Dryococelus</taxon>
    </lineage>
</organism>
<dbReference type="EMBL" id="JARBHB010000002">
    <property type="protein sequence ID" value="KAJ8892740.1"/>
    <property type="molecule type" value="Genomic_DNA"/>
</dbReference>
<name>A0ABQ9I7T1_9NEOP</name>
<sequence>MYDILGIKTLLGSSICINILFLHAFTGSDTTSRIFGIGKATTLEKLMKDKQLQAAANIFSSDGSQQIDIKSAGQKVMSSNYPTVSDMPPVQEWLLKMIDCSCKTKCVTMCSGCKQNGLPCSASCGVCQISGCDNIVVIDNNDCDSDA</sequence>
<evidence type="ECO:0000313" key="2">
    <source>
        <dbReference type="Proteomes" id="UP001159363"/>
    </source>
</evidence>
<dbReference type="Proteomes" id="UP001159363">
    <property type="component" value="Chromosome 2"/>
</dbReference>
<proteinExistence type="predicted"/>
<accession>A0ABQ9I7T1</accession>
<reference evidence="1 2" key="1">
    <citation type="submission" date="2023-02" db="EMBL/GenBank/DDBJ databases">
        <title>LHISI_Scaffold_Assembly.</title>
        <authorList>
            <person name="Stuart O.P."/>
            <person name="Cleave R."/>
            <person name="Magrath M.J.L."/>
            <person name="Mikheyev A.S."/>
        </authorList>
    </citation>
    <scope>NUCLEOTIDE SEQUENCE [LARGE SCALE GENOMIC DNA]</scope>
    <source>
        <strain evidence="1">Daus_M_001</strain>
        <tissue evidence="1">Leg muscle</tissue>
    </source>
</reference>
<comment type="caution">
    <text evidence="1">The sequence shown here is derived from an EMBL/GenBank/DDBJ whole genome shotgun (WGS) entry which is preliminary data.</text>
</comment>